<dbReference type="EMBL" id="JAGTJJ010000009">
    <property type="protein sequence ID" value="MDC3982618.1"/>
    <property type="molecule type" value="Genomic_DNA"/>
</dbReference>
<organism evidence="2 3">
    <name type="scientific">Polyangium jinanense</name>
    <dbReference type="NCBI Taxonomy" id="2829994"/>
    <lineage>
        <taxon>Bacteria</taxon>
        <taxon>Pseudomonadati</taxon>
        <taxon>Myxococcota</taxon>
        <taxon>Polyangia</taxon>
        <taxon>Polyangiales</taxon>
        <taxon>Polyangiaceae</taxon>
        <taxon>Polyangium</taxon>
    </lineage>
</organism>
<dbReference type="Proteomes" id="UP001151081">
    <property type="component" value="Unassembled WGS sequence"/>
</dbReference>
<sequence length="302" mass="30749">MNRMSWLLVVPLALASALSVPAGCVEFDTYFFDESSYVGGAGGNGGTGGGTGGGGTGGTQACTTQADCPTTECRITGSCNAGTCDYMTEIMPGMPVGAQVYGDCKQRECDASGAITQVDSSADVYVWAADSCRTNGCEAWKSPQPASGQCTTTWGAFGICDDSFNCIQCAKNEDCSGLQCDTSIGKCVPAHCLNDVLDADPDPAKSETDVDCGGPCVPCEIGMKCSVRPDCMGEGPCLGNPKTCQVPTCSDGFKNGDETGSDCGGSCAQDMANPKKCGQGQGCLFPDDCVAGLSCNSGTCEP</sequence>
<evidence type="ECO:0000313" key="2">
    <source>
        <dbReference type="EMBL" id="MDC3982618.1"/>
    </source>
</evidence>
<comment type="caution">
    <text evidence="2">The sequence shown here is derived from an EMBL/GenBank/DDBJ whole genome shotgun (WGS) entry which is preliminary data.</text>
</comment>
<evidence type="ECO:0000256" key="1">
    <source>
        <dbReference type="SAM" id="SignalP"/>
    </source>
</evidence>
<feature type="signal peptide" evidence="1">
    <location>
        <begin position="1"/>
        <end position="22"/>
    </location>
</feature>
<proteinExistence type="predicted"/>
<feature type="chain" id="PRO_5040993451" description="Tryptophan synthase alpha chain" evidence="1">
    <location>
        <begin position="23"/>
        <end position="302"/>
    </location>
</feature>
<name>A0A9X3X5D7_9BACT</name>
<keyword evidence="3" id="KW-1185">Reference proteome</keyword>
<reference evidence="2 3" key="1">
    <citation type="submission" date="2021-04" db="EMBL/GenBank/DDBJ databases">
        <title>Genome analysis of Polyangium sp.</title>
        <authorList>
            <person name="Li Y."/>
            <person name="Wang J."/>
        </authorList>
    </citation>
    <scope>NUCLEOTIDE SEQUENCE [LARGE SCALE GENOMIC DNA]</scope>
    <source>
        <strain evidence="2 3">SDU14</strain>
    </source>
</reference>
<accession>A0A9X3X5D7</accession>
<protein>
    <recommendedName>
        <fullName evidence="4">Tryptophan synthase alpha chain</fullName>
    </recommendedName>
</protein>
<keyword evidence="1" id="KW-0732">Signal</keyword>
<evidence type="ECO:0008006" key="4">
    <source>
        <dbReference type="Google" id="ProtNLM"/>
    </source>
</evidence>
<dbReference type="AlphaFoldDB" id="A0A9X3X5D7"/>
<gene>
    <name evidence="2" type="ORF">KEG57_19035</name>
</gene>
<dbReference type="RefSeq" id="WP_272422487.1">
    <property type="nucleotide sequence ID" value="NZ_JAGTJJ010000009.1"/>
</dbReference>
<evidence type="ECO:0000313" key="3">
    <source>
        <dbReference type="Proteomes" id="UP001151081"/>
    </source>
</evidence>